<feature type="transmembrane region" description="Helical" evidence="15">
    <location>
        <begin position="394"/>
        <end position="413"/>
    </location>
</feature>
<feature type="transmembrane region" description="Helical" evidence="15">
    <location>
        <begin position="425"/>
        <end position="444"/>
    </location>
</feature>
<dbReference type="Pfam" id="PF00474">
    <property type="entry name" value="SSF"/>
    <property type="match status" value="1"/>
</dbReference>
<feature type="region of interest" description="Disordered" evidence="14">
    <location>
        <begin position="482"/>
        <end position="502"/>
    </location>
</feature>
<evidence type="ECO:0000256" key="15">
    <source>
        <dbReference type="SAM" id="Phobius"/>
    </source>
</evidence>
<evidence type="ECO:0000256" key="8">
    <source>
        <dbReference type="ARBA" id="ARBA00023053"/>
    </source>
</evidence>
<dbReference type="PANTHER" id="PTHR48086">
    <property type="entry name" value="SODIUM/PROLINE SYMPORTER-RELATED"/>
    <property type="match status" value="1"/>
</dbReference>
<keyword evidence="11" id="KW-0739">Sodium transport</keyword>
<feature type="transmembrane region" description="Helical" evidence="15">
    <location>
        <begin position="156"/>
        <end position="175"/>
    </location>
</feature>
<evidence type="ECO:0000256" key="14">
    <source>
        <dbReference type="SAM" id="MobiDB-lite"/>
    </source>
</evidence>
<proteinExistence type="inferred from homology"/>
<keyword evidence="6" id="KW-0769">Symport</keyword>
<feature type="transmembrane region" description="Helical" evidence="15">
    <location>
        <begin position="276"/>
        <end position="298"/>
    </location>
</feature>
<keyword evidence="4" id="KW-1003">Cell membrane</keyword>
<keyword evidence="9" id="KW-0406">Ion transport</keyword>
<dbReference type="Gene3D" id="1.20.1730.10">
    <property type="entry name" value="Sodium/glucose cotransporter"/>
    <property type="match status" value="1"/>
</dbReference>
<feature type="transmembrane region" description="Helical" evidence="15">
    <location>
        <begin position="75"/>
        <end position="95"/>
    </location>
</feature>
<accession>A0ABT8YVE5</accession>
<organism evidence="16 17">
    <name type="scientific">Brachyspira innocens</name>
    <dbReference type="NCBI Taxonomy" id="13264"/>
    <lineage>
        <taxon>Bacteria</taxon>
        <taxon>Pseudomonadati</taxon>
        <taxon>Spirochaetota</taxon>
        <taxon>Spirochaetia</taxon>
        <taxon>Brachyspirales</taxon>
        <taxon>Brachyspiraceae</taxon>
        <taxon>Brachyspira</taxon>
    </lineage>
</organism>
<keyword evidence="5 15" id="KW-0812">Transmembrane</keyword>
<dbReference type="RefSeq" id="WP_020004068.1">
    <property type="nucleotide sequence ID" value="NZ_JAUPBL010000039.1"/>
</dbReference>
<dbReference type="InterPro" id="IPR038377">
    <property type="entry name" value="Na/Glc_symporter_sf"/>
</dbReference>
<evidence type="ECO:0000256" key="6">
    <source>
        <dbReference type="ARBA" id="ARBA00022847"/>
    </source>
</evidence>
<dbReference type="CDD" id="cd10322">
    <property type="entry name" value="SLC5sbd"/>
    <property type="match status" value="1"/>
</dbReference>
<evidence type="ECO:0000256" key="12">
    <source>
        <dbReference type="ARBA" id="ARBA00033708"/>
    </source>
</evidence>
<keyword evidence="3" id="KW-0813">Transport</keyword>
<evidence type="ECO:0000256" key="10">
    <source>
        <dbReference type="ARBA" id="ARBA00023136"/>
    </source>
</evidence>
<evidence type="ECO:0000256" key="7">
    <source>
        <dbReference type="ARBA" id="ARBA00022989"/>
    </source>
</evidence>
<dbReference type="PANTHER" id="PTHR48086:SF3">
    <property type="entry name" value="SODIUM_PROLINE SYMPORTER"/>
    <property type="match status" value="1"/>
</dbReference>
<keyword evidence="8" id="KW-0915">Sodium</keyword>
<dbReference type="Proteomes" id="UP001175147">
    <property type="component" value="Unassembled WGS sequence"/>
</dbReference>
<evidence type="ECO:0000256" key="3">
    <source>
        <dbReference type="ARBA" id="ARBA00022448"/>
    </source>
</evidence>
<dbReference type="InterPro" id="IPR001734">
    <property type="entry name" value="Na/solute_symporter"/>
</dbReference>
<feature type="transmembrane region" description="Helical" evidence="15">
    <location>
        <begin position="34"/>
        <end position="55"/>
    </location>
</feature>
<name>A0ABT8YVE5_9SPIR</name>
<evidence type="ECO:0000256" key="9">
    <source>
        <dbReference type="ARBA" id="ARBA00023065"/>
    </source>
</evidence>
<sequence length="502" mass="54523">MITNWIILIISSIALIAIGYWSQLKIKEGASEGFLLGAKSIGAFVGAGTLMATGYSGWGFIGSPGTTYAYGAIEIFANFFFAPAITFGTLFFAGFMRSRAEESGGFTVPEYIAKTHHGSDKQKRIVHGFGGIATFVFLSVYIIGQIRAIGLVGSQWLGISEHTASIILMIVIIIFTVQGGLLAVAITDTIMCIGMLIASVIVYLTIVKDIPMLELIQKVGEIKPEFINPDTSVPYGNAKYSVFLVFIYAFLFTTTLPYMSVRFLSFKKNVNIPLMSLYMAPMGIILSLVPIAGLYMFYKNPNLQNPDSAMPVFLTTYLHPAIGGMIILFILFAMLSTISSVLQALASSLSHDLVVSITNKPEKSSPMTNRLGVIFTGVWGLILTYLAPQGMLNKIAYIGTGGLIAMFVGPIMMRTIVKANITSALLSMIVGLVTSTIFILKLNIGWVEAPIFAGLIGSGVYIVYGFLANGMKRIPEEDKIKESENNIQNNNNKKIEEAEETL</sequence>
<feature type="transmembrane region" description="Helical" evidence="15">
    <location>
        <begin position="240"/>
        <end position="264"/>
    </location>
</feature>
<dbReference type="EMBL" id="JAUPBM010000025">
    <property type="protein sequence ID" value="MDO7019809.1"/>
    <property type="molecule type" value="Genomic_DNA"/>
</dbReference>
<evidence type="ECO:0000256" key="13">
    <source>
        <dbReference type="RuleBase" id="RU362091"/>
    </source>
</evidence>
<feature type="transmembrane region" description="Helical" evidence="15">
    <location>
        <begin position="450"/>
        <end position="471"/>
    </location>
</feature>
<evidence type="ECO:0000256" key="1">
    <source>
        <dbReference type="ARBA" id="ARBA00004651"/>
    </source>
</evidence>
<evidence type="ECO:0000313" key="16">
    <source>
        <dbReference type="EMBL" id="MDO7019809.1"/>
    </source>
</evidence>
<evidence type="ECO:0000256" key="11">
    <source>
        <dbReference type="ARBA" id="ARBA00023201"/>
    </source>
</evidence>
<reference evidence="16" key="1">
    <citation type="submission" date="2023-07" db="EMBL/GenBank/DDBJ databases">
        <title>Mucosal microbiota of week-old chicken and adult hens.</title>
        <authorList>
            <person name="Volf J."/>
            <person name="Karasova D."/>
            <person name="Crhanova M."/>
            <person name="Faldynova M."/>
            <person name="Prikrylova H."/>
            <person name="Zeman M."/>
            <person name="Babak V."/>
            <person name="Rajova J."/>
            <person name="Rychlik I."/>
        </authorList>
    </citation>
    <scope>NUCLEOTIDE SEQUENCE</scope>
    <source>
        <strain evidence="16">ET902</strain>
    </source>
</reference>
<feature type="transmembrane region" description="Helical" evidence="15">
    <location>
        <begin position="182"/>
        <end position="206"/>
    </location>
</feature>
<dbReference type="PROSITE" id="PS50283">
    <property type="entry name" value="NA_SOLUT_SYMP_3"/>
    <property type="match status" value="1"/>
</dbReference>
<keyword evidence="17" id="KW-1185">Reference proteome</keyword>
<protein>
    <submittedName>
        <fullName evidence="16">Sodium:solute symporter family protein</fullName>
    </submittedName>
</protein>
<feature type="transmembrane region" description="Helical" evidence="15">
    <location>
        <begin position="6"/>
        <end position="22"/>
    </location>
</feature>
<comment type="caution">
    <text evidence="16">The sequence shown here is derived from an EMBL/GenBank/DDBJ whole genome shotgun (WGS) entry which is preliminary data.</text>
</comment>
<evidence type="ECO:0000256" key="4">
    <source>
        <dbReference type="ARBA" id="ARBA00022475"/>
    </source>
</evidence>
<feature type="transmembrane region" description="Helical" evidence="15">
    <location>
        <begin position="367"/>
        <end position="388"/>
    </location>
</feature>
<feature type="transmembrane region" description="Helical" evidence="15">
    <location>
        <begin position="125"/>
        <end position="144"/>
    </location>
</feature>
<dbReference type="InterPro" id="IPR050277">
    <property type="entry name" value="Sodium:Solute_Symporter"/>
</dbReference>
<evidence type="ECO:0000256" key="5">
    <source>
        <dbReference type="ARBA" id="ARBA00022692"/>
    </source>
</evidence>
<evidence type="ECO:0000256" key="2">
    <source>
        <dbReference type="ARBA" id="ARBA00006434"/>
    </source>
</evidence>
<gene>
    <name evidence="16" type="ORF">Q5M86_03355</name>
</gene>
<evidence type="ECO:0000313" key="17">
    <source>
        <dbReference type="Proteomes" id="UP001175147"/>
    </source>
</evidence>
<keyword evidence="7 15" id="KW-1133">Transmembrane helix</keyword>
<comment type="subcellular location">
    <subcellularLocation>
        <location evidence="1">Cell membrane</location>
        <topology evidence="1">Multi-pass membrane protein</topology>
    </subcellularLocation>
</comment>
<comment type="similarity">
    <text evidence="2 13">Belongs to the sodium:solute symporter (SSF) (TC 2.A.21) family.</text>
</comment>
<keyword evidence="10 15" id="KW-0472">Membrane</keyword>
<feature type="transmembrane region" description="Helical" evidence="15">
    <location>
        <begin position="318"/>
        <end position="346"/>
    </location>
</feature>
<comment type="catalytic activity">
    <reaction evidence="12">
        <text>L-proline(in) + Na(+)(in) = L-proline(out) + Na(+)(out)</text>
        <dbReference type="Rhea" id="RHEA:28967"/>
        <dbReference type="ChEBI" id="CHEBI:29101"/>
        <dbReference type="ChEBI" id="CHEBI:60039"/>
    </reaction>
</comment>